<dbReference type="Pfam" id="PF07714">
    <property type="entry name" value="PK_Tyr_Ser-Thr"/>
    <property type="match status" value="1"/>
</dbReference>
<name>D8RL36_SELML</name>
<keyword evidence="1" id="KW-0472">Membrane</keyword>
<dbReference type="GO" id="GO:0005524">
    <property type="term" value="F:ATP binding"/>
    <property type="evidence" value="ECO:0007669"/>
    <property type="project" value="InterPro"/>
</dbReference>
<dbReference type="PANTHER" id="PTHR45631">
    <property type="entry name" value="OS07G0107800 PROTEIN-RELATED"/>
    <property type="match status" value="1"/>
</dbReference>
<dbReference type="Proteomes" id="UP000001514">
    <property type="component" value="Unassembled WGS sequence"/>
</dbReference>
<dbReference type="InParanoid" id="D8RL36"/>
<keyword evidence="1" id="KW-1133">Transmembrane helix</keyword>
<evidence type="ECO:0000256" key="1">
    <source>
        <dbReference type="SAM" id="Phobius"/>
    </source>
</evidence>
<dbReference type="InterPro" id="IPR000719">
    <property type="entry name" value="Prot_kinase_dom"/>
</dbReference>
<reference evidence="3 4" key="1">
    <citation type="journal article" date="2011" name="Science">
        <title>The Selaginella genome identifies genetic changes associated with the evolution of vascular plants.</title>
        <authorList>
            <person name="Banks J.A."/>
            <person name="Nishiyama T."/>
            <person name="Hasebe M."/>
            <person name="Bowman J.L."/>
            <person name="Gribskov M."/>
            <person name="dePamphilis C."/>
            <person name="Albert V.A."/>
            <person name="Aono N."/>
            <person name="Aoyama T."/>
            <person name="Ambrose B.A."/>
            <person name="Ashton N.W."/>
            <person name="Axtell M.J."/>
            <person name="Barker E."/>
            <person name="Barker M.S."/>
            <person name="Bennetzen J.L."/>
            <person name="Bonawitz N.D."/>
            <person name="Chapple C."/>
            <person name="Cheng C."/>
            <person name="Correa L.G."/>
            <person name="Dacre M."/>
            <person name="DeBarry J."/>
            <person name="Dreyer I."/>
            <person name="Elias M."/>
            <person name="Engstrom E.M."/>
            <person name="Estelle M."/>
            <person name="Feng L."/>
            <person name="Finet C."/>
            <person name="Floyd S.K."/>
            <person name="Frommer W.B."/>
            <person name="Fujita T."/>
            <person name="Gramzow L."/>
            <person name="Gutensohn M."/>
            <person name="Harholt J."/>
            <person name="Hattori M."/>
            <person name="Heyl A."/>
            <person name="Hirai T."/>
            <person name="Hiwatashi Y."/>
            <person name="Ishikawa M."/>
            <person name="Iwata M."/>
            <person name="Karol K.G."/>
            <person name="Koehler B."/>
            <person name="Kolukisaoglu U."/>
            <person name="Kubo M."/>
            <person name="Kurata T."/>
            <person name="Lalonde S."/>
            <person name="Li K."/>
            <person name="Li Y."/>
            <person name="Litt A."/>
            <person name="Lyons E."/>
            <person name="Manning G."/>
            <person name="Maruyama T."/>
            <person name="Michael T.P."/>
            <person name="Mikami K."/>
            <person name="Miyazaki S."/>
            <person name="Morinaga S."/>
            <person name="Murata T."/>
            <person name="Mueller-Roeber B."/>
            <person name="Nelson D.R."/>
            <person name="Obara M."/>
            <person name="Oguri Y."/>
            <person name="Olmstead R.G."/>
            <person name="Onodera N."/>
            <person name="Petersen B.L."/>
            <person name="Pils B."/>
            <person name="Prigge M."/>
            <person name="Rensing S.A."/>
            <person name="Riano-Pachon D.M."/>
            <person name="Roberts A.W."/>
            <person name="Sato Y."/>
            <person name="Scheller H.V."/>
            <person name="Schulz B."/>
            <person name="Schulz C."/>
            <person name="Shakirov E.V."/>
            <person name="Shibagaki N."/>
            <person name="Shinohara N."/>
            <person name="Shippen D.E."/>
            <person name="Soerensen I."/>
            <person name="Sotooka R."/>
            <person name="Sugimoto N."/>
            <person name="Sugita M."/>
            <person name="Sumikawa N."/>
            <person name="Tanurdzic M."/>
            <person name="Theissen G."/>
            <person name="Ulvskov P."/>
            <person name="Wakazuki S."/>
            <person name="Weng J.K."/>
            <person name="Willats W.W."/>
            <person name="Wipf D."/>
            <person name="Wolf P.G."/>
            <person name="Yang L."/>
            <person name="Zimmer A.D."/>
            <person name="Zhu Q."/>
            <person name="Mitros T."/>
            <person name="Hellsten U."/>
            <person name="Loque D."/>
            <person name="Otillar R."/>
            <person name="Salamov A."/>
            <person name="Schmutz J."/>
            <person name="Shapiro H."/>
            <person name="Lindquist E."/>
            <person name="Lucas S."/>
            <person name="Rokhsar D."/>
            <person name="Grigoriev I.V."/>
        </authorList>
    </citation>
    <scope>NUCLEOTIDE SEQUENCE [LARGE SCALE GENOMIC DNA]</scope>
</reference>
<dbReference type="KEGG" id="smo:SELMODRAFT_412421"/>
<evidence type="ECO:0000313" key="4">
    <source>
        <dbReference type="Proteomes" id="UP000001514"/>
    </source>
</evidence>
<dbReference type="Gramene" id="EFJ27338">
    <property type="protein sequence ID" value="EFJ27338"/>
    <property type="gene ID" value="SELMODRAFT_412421"/>
</dbReference>
<keyword evidence="4" id="KW-1185">Reference proteome</keyword>
<dbReference type="HOGENOM" id="CLU_928733_0_0_1"/>
<dbReference type="FunFam" id="3.30.200.20:FF:000394">
    <property type="entry name" value="Leucine-rich repeat receptor-like protein kinase"/>
    <property type="match status" value="1"/>
</dbReference>
<dbReference type="eggNOG" id="ENOG502SRX2">
    <property type="taxonomic scope" value="Eukaryota"/>
</dbReference>
<dbReference type="AlphaFoldDB" id="D8RL36"/>
<feature type="transmembrane region" description="Helical" evidence="1">
    <location>
        <begin position="12"/>
        <end position="33"/>
    </location>
</feature>
<evidence type="ECO:0000313" key="3">
    <source>
        <dbReference type="EMBL" id="EFJ27338.1"/>
    </source>
</evidence>
<proteinExistence type="predicted"/>
<sequence>MASPSSGLTAAVGISVLAFSFVSAIIVVAIYCLKRSFSHRSEPIGFISLEQVAWKKEANSIDVPTQARPFQLLEIKVATESFSRKLGEGGFGPVYHGILPDGHEIAVKVQSYDSKQGANEFFNEVQLLSRAHHRHVVSLVGYCHEANSRMLVYEYLSGGTLERSLHGKIARGFLLERRIHKIIDPIFDAVYNIESIWKAAELAMFCVEPRAVHRPAMPEVVQELKQALDIEEGRITVATIEAATPTPLAPVQAAKHHHARSEPVYYHQNTRNFSFGTSEDESYSFSNLREVKTTEGETTT</sequence>
<dbReference type="SUPFAM" id="SSF56112">
    <property type="entry name" value="Protein kinase-like (PK-like)"/>
    <property type="match status" value="1"/>
</dbReference>
<accession>D8RL36</accession>
<organism evidence="4">
    <name type="scientific">Selaginella moellendorffii</name>
    <name type="common">Spikemoss</name>
    <dbReference type="NCBI Taxonomy" id="88036"/>
    <lineage>
        <taxon>Eukaryota</taxon>
        <taxon>Viridiplantae</taxon>
        <taxon>Streptophyta</taxon>
        <taxon>Embryophyta</taxon>
        <taxon>Tracheophyta</taxon>
        <taxon>Lycopodiopsida</taxon>
        <taxon>Selaginellales</taxon>
        <taxon>Selaginellaceae</taxon>
        <taxon>Selaginella</taxon>
    </lineage>
</organism>
<dbReference type="PROSITE" id="PS50011">
    <property type="entry name" value="PROTEIN_KINASE_DOM"/>
    <property type="match status" value="1"/>
</dbReference>
<dbReference type="STRING" id="88036.D8RL36"/>
<dbReference type="InterPro" id="IPR011009">
    <property type="entry name" value="Kinase-like_dom_sf"/>
</dbReference>
<dbReference type="PANTHER" id="PTHR45631:SF68">
    <property type="entry name" value="REPEAT FAMILY PROTEIN, PUTATIVE, EXPRESSED-RELATED"/>
    <property type="match status" value="1"/>
</dbReference>
<keyword evidence="1" id="KW-0812">Transmembrane</keyword>
<evidence type="ECO:0000259" key="2">
    <source>
        <dbReference type="PROSITE" id="PS50011"/>
    </source>
</evidence>
<feature type="domain" description="Protein kinase" evidence="2">
    <location>
        <begin position="80"/>
        <end position="300"/>
    </location>
</feature>
<dbReference type="Gene3D" id="3.30.200.20">
    <property type="entry name" value="Phosphorylase Kinase, domain 1"/>
    <property type="match status" value="1"/>
</dbReference>
<protein>
    <recommendedName>
        <fullName evidence="2">Protein kinase domain-containing protein</fullName>
    </recommendedName>
</protein>
<dbReference type="GO" id="GO:0004672">
    <property type="term" value="F:protein kinase activity"/>
    <property type="evidence" value="ECO:0000318"/>
    <property type="project" value="GO_Central"/>
</dbReference>
<gene>
    <name evidence="3" type="ORF">SELMODRAFT_412421</name>
</gene>
<dbReference type="Gene3D" id="1.10.510.10">
    <property type="entry name" value="Transferase(Phosphotransferase) domain 1"/>
    <property type="match status" value="1"/>
</dbReference>
<dbReference type="EMBL" id="GL377582">
    <property type="protein sequence ID" value="EFJ27338.1"/>
    <property type="molecule type" value="Genomic_DNA"/>
</dbReference>
<dbReference type="InterPro" id="IPR001245">
    <property type="entry name" value="Ser-Thr/Tyr_kinase_cat_dom"/>
</dbReference>